<feature type="transmembrane region" description="Helical" evidence="1">
    <location>
        <begin position="135"/>
        <end position="153"/>
    </location>
</feature>
<organism evidence="2 3">
    <name type="scientific">Scytalidium lignicola</name>
    <name type="common">Hyphomycete</name>
    <dbReference type="NCBI Taxonomy" id="5539"/>
    <lineage>
        <taxon>Eukaryota</taxon>
        <taxon>Fungi</taxon>
        <taxon>Dikarya</taxon>
        <taxon>Ascomycota</taxon>
        <taxon>Pezizomycotina</taxon>
        <taxon>Leotiomycetes</taxon>
        <taxon>Leotiomycetes incertae sedis</taxon>
        <taxon>Scytalidium</taxon>
    </lineage>
</organism>
<dbReference type="PANTHER" id="PTHR28029">
    <property type="entry name" value="PROTEIN ILM1"/>
    <property type="match status" value="1"/>
</dbReference>
<reference evidence="2 3" key="1">
    <citation type="submission" date="2018-05" db="EMBL/GenBank/DDBJ databases">
        <title>Draft genome sequence of Scytalidium lignicola DSM 105466, a ubiquitous saprotrophic fungus.</title>
        <authorList>
            <person name="Buettner E."/>
            <person name="Gebauer A.M."/>
            <person name="Hofrichter M."/>
            <person name="Liers C."/>
            <person name="Kellner H."/>
        </authorList>
    </citation>
    <scope>NUCLEOTIDE SEQUENCE [LARGE SCALE GENOMIC DNA]</scope>
    <source>
        <strain evidence="2 3">DSM 105466</strain>
    </source>
</reference>
<comment type="caution">
    <text evidence="2">The sequence shown here is derived from an EMBL/GenBank/DDBJ whole genome shotgun (WGS) entry which is preliminary data.</text>
</comment>
<accession>A0A3E2H043</accession>
<dbReference type="EMBL" id="NCSJ02000246">
    <property type="protein sequence ID" value="RFU26711.1"/>
    <property type="molecule type" value="Genomic_DNA"/>
</dbReference>
<sequence length="174" mass="19666">MGLFSAKTILTSLALFHITMGFFFLTSPGTIADQSLVLVLGDAMGLPEARSFEVKSDSLAFLAAVLLVFGISDLVAISLPDEIGQYHWGSQAPVRFIVFFGLVVYSYSFSSSSPLYESSTYRASSWGEGLKNRVLFSWAFLEMITWFWAYTTLREERREFMMRKALRKAEEDMM</sequence>
<dbReference type="OrthoDB" id="5299849at2759"/>
<proteinExistence type="predicted"/>
<dbReference type="PANTHER" id="PTHR28029:SF1">
    <property type="entry name" value="PROTEIN ILM1"/>
    <property type="match status" value="1"/>
</dbReference>
<evidence type="ECO:0000256" key="1">
    <source>
        <dbReference type="SAM" id="Phobius"/>
    </source>
</evidence>
<dbReference type="Pfam" id="PF10311">
    <property type="entry name" value="Ilm1"/>
    <property type="match status" value="1"/>
</dbReference>
<gene>
    <name evidence="2" type="ORF">B7463_g9621</name>
</gene>
<evidence type="ECO:0000313" key="2">
    <source>
        <dbReference type="EMBL" id="RFU26711.1"/>
    </source>
</evidence>
<feature type="transmembrane region" description="Helical" evidence="1">
    <location>
        <begin position="92"/>
        <end position="109"/>
    </location>
</feature>
<feature type="transmembrane region" description="Helical" evidence="1">
    <location>
        <begin position="59"/>
        <end position="80"/>
    </location>
</feature>
<keyword evidence="1" id="KW-0812">Transmembrane</keyword>
<evidence type="ECO:0000313" key="3">
    <source>
        <dbReference type="Proteomes" id="UP000258309"/>
    </source>
</evidence>
<keyword evidence="1" id="KW-1133">Transmembrane helix</keyword>
<dbReference type="InterPro" id="IPR018815">
    <property type="entry name" value="Incr_loss_mito_DNA_1"/>
</dbReference>
<dbReference type="Proteomes" id="UP000258309">
    <property type="component" value="Unassembled WGS sequence"/>
</dbReference>
<keyword evidence="1" id="KW-0472">Membrane</keyword>
<name>A0A3E2H043_SCYLI</name>
<feature type="non-terminal residue" evidence="2">
    <location>
        <position position="1"/>
    </location>
</feature>
<evidence type="ECO:0008006" key="4">
    <source>
        <dbReference type="Google" id="ProtNLM"/>
    </source>
</evidence>
<dbReference type="OMA" id="FWLWIFI"/>
<keyword evidence="3" id="KW-1185">Reference proteome</keyword>
<feature type="non-terminal residue" evidence="2">
    <location>
        <position position="174"/>
    </location>
</feature>
<dbReference type="AlphaFoldDB" id="A0A3E2H043"/>
<protein>
    <recommendedName>
        <fullName evidence="4">Increased loss of mitochondrial DNA protein 1</fullName>
    </recommendedName>
</protein>